<name>A0A8H5M5Q3_9AGAR</name>
<evidence type="ECO:0000313" key="1">
    <source>
        <dbReference type="EMBL" id="KAF5381848.1"/>
    </source>
</evidence>
<proteinExistence type="predicted"/>
<comment type="caution">
    <text evidence="1">The sequence shown here is derived from an EMBL/GenBank/DDBJ whole genome shotgun (WGS) entry which is preliminary data.</text>
</comment>
<accession>A0A8H5M5Q3</accession>
<protein>
    <submittedName>
        <fullName evidence="1">Uncharacterized protein</fullName>
    </submittedName>
</protein>
<sequence>MAPEAQVKSALEEITNVDGLIRQVVSHEASTFYVTRIEIFLTNLSFVPSSHHGLQLEEEDGKKGILLSIWESPEKLKAFRDTSGSKFNSLIAGLSTGKIQRYEYLSVQRSPQLTFGANLTELAWGKAKDSSSAAAFKDAVIRVSDLTSASGYPSAVGEGADGTILVAAGWENIDEHIAFSKTEGASVILREIMGYADVTIIHVSLKKRGV</sequence>
<organism evidence="1 2">
    <name type="scientific">Collybiopsis confluens</name>
    <dbReference type="NCBI Taxonomy" id="2823264"/>
    <lineage>
        <taxon>Eukaryota</taxon>
        <taxon>Fungi</taxon>
        <taxon>Dikarya</taxon>
        <taxon>Basidiomycota</taxon>
        <taxon>Agaricomycotina</taxon>
        <taxon>Agaricomycetes</taxon>
        <taxon>Agaricomycetidae</taxon>
        <taxon>Agaricales</taxon>
        <taxon>Marasmiineae</taxon>
        <taxon>Omphalotaceae</taxon>
        <taxon>Collybiopsis</taxon>
    </lineage>
</organism>
<dbReference type="Proteomes" id="UP000518752">
    <property type="component" value="Unassembled WGS sequence"/>
</dbReference>
<dbReference type="AlphaFoldDB" id="A0A8H5M5Q3"/>
<dbReference type="EMBL" id="JAACJN010000056">
    <property type="protein sequence ID" value="KAF5381848.1"/>
    <property type="molecule type" value="Genomic_DNA"/>
</dbReference>
<gene>
    <name evidence="1" type="ORF">D9757_008339</name>
</gene>
<keyword evidence="2" id="KW-1185">Reference proteome</keyword>
<reference evidence="1 2" key="1">
    <citation type="journal article" date="2020" name="ISME J.">
        <title>Uncovering the hidden diversity of litter-decomposition mechanisms in mushroom-forming fungi.</title>
        <authorList>
            <person name="Floudas D."/>
            <person name="Bentzer J."/>
            <person name="Ahren D."/>
            <person name="Johansson T."/>
            <person name="Persson P."/>
            <person name="Tunlid A."/>
        </authorList>
    </citation>
    <scope>NUCLEOTIDE SEQUENCE [LARGE SCALE GENOMIC DNA]</scope>
    <source>
        <strain evidence="1 2">CBS 406.79</strain>
    </source>
</reference>
<evidence type="ECO:0000313" key="2">
    <source>
        <dbReference type="Proteomes" id="UP000518752"/>
    </source>
</evidence>
<dbReference type="OrthoDB" id="3830579at2759"/>